<gene>
    <name evidence="1" type="ORF">J2Z76_002734</name>
</gene>
<accession>A0ABS4GGP0</accession>
<evidence type="ECO:0000313" key="1">
    <source>
        <dbReference type="EMBL" id="MBP1926864.1"/>
    </source>
</evidence>
<sequence length="43" mass="4973">MQIVSKLEAESLKLCGYKVVKTKHKYYLTSCEVKVVTGYIDYL</sequence>
<comment type="caution">
    <text evidence="1">The sequence shown here is derived from an EMBL/GenBank/DDBJ whole genome shotgun (WGS) entry which is preliminary data.</text>
</comment>
<proteinExistence type="predicted"/>
<protein>
    <submittedName>
        <fullName evidence="1">Uncharacterized protein</fullName>
    </submittedName>
</protein>
<reference evidence="1 2" key="1">
    <citation type="submission" date="2021-03" db="EMBL/GenBank/DDBJ databases">
        <title>Genomic Encyclopedia of Type Strains, Phase IV (KMG-IV): sequencing the most valuable type-strain genomes for metagenomic binning, comparative biology and taxonomic classification.</title>
        <authorList>
            <person name="Goeker M."/>
        </authorList>
    </citation>
    <scope>NUCLEOTIDE SEQUENCE [LARGE SCALE GENOMIC DNA]</scope>
    <source>
        <strain evidence="1 2">DSM 24004</strain>
    </source>
</reference>
<evidence type="ECO:0000313" key="2">
    <source>
        <dbReference type="Proteomes" id="UP001519342"/>
    </source>
</evidence>
<dbReference type="RefSeq" id="WP_280922410.1">
    <property type="nucleotide sequence ID" value="NZ_JAGGKS010000008.1"/>
</dbReference>
<organism evidence="1 2">
    <name type="scientific">Sedimentibacter acidaminivorans</name>
    <dbReference type="NCBI Taxonomy" id="913099"/>
    <lineage>
        <taxon>Bacteria</taxon>
        <taxon>Bacillati</taxon>
        <taxon>Bacillota</taxon>
        <taxon>Tissierellia</taxon>
        <taxon>Sedimentibacter</taxon>
    </lineage>
</organism>
<name>A0ABS4GGP0_9FIRM</name>
<dbReference type="EMBL" id="JAGGKS010000008">
    <property type="protein sequence ID" value="MBP1926864.1"/>
    <property type="molecule type" value="Genomic_DNA"/>
</dbReference>
<dbReference type="Proteomes" id="UP001519342">
    <property type="component" value="Unassembled WGS sequence"/>
</dbReference>
<keyword evidence="2" id="KW-1185">Reference proteome</keyword>